<evidence type="ECO:0000256" key="7">
    <source>
        <dbReference type="ARBA" id="ARBA00022968"/>
    </source>
</evidence>
<keyword evidence="16" id="KW-0479">Metal-binding</keyword>
<comment type="pathway">
    <text evidence="2">Protein modification; protein glycosylation.</text>
</comment>
<evidence type="ECO:0000256" key="15">
    <source>
        <dbReference type="PIRSR" id="PIRSR601382-1"/>
    </source>
</evidence>
<feature type="region of interest" description="Disordered" evidence="19">
    <location>
        <begin position="137"/>
        <end position="199"/>
    </location>
</feature>
<evidence type="ECO:0000256" key="14">
    <source>
        <dbReference type="ARBA" id="ARBA00060399"/>
    </source>
</evidence>
<dbReference type="InterPro" id="IPR012341">
    <property type="entry name" value="6hp_glycosidase-like_sf"/>
</dbReference>
<feature type="transmembrane region" description="Helical" evidence="20">
    <location>
        <begin position="33"/>
        <end position="53"/>
    </location>
</feature>
<comment type="cofactor">
    <cofactor evidence="1 16">
        <name>Ca(2+)</name>
        <dbReference type="ChEBI" id="CHEBI:29108"/>
    </cofactor>
</comment>
<feature type="active site" evidence="15">
    <location>
        <position position="419"/>
    </location>
</feature>
<protein>
    <recommendedName>
        <fullName evidence="18">alpha-1,2-Mannosidase</fullName>
        <ecNumber evidence="18">3.2.1.-</ecNumber>
    </recommendedName>
</protein>
<name>A0A210Q064_MIZYE</name>
<evidence type="ECO:0000256" key="20">
    <source>
        <dbReference type="SAM" id="Phobius"/>
    </source>
</evidence>
<keyword evidence="4 20" id="KW-0812">Transmembrane</keyword>
<evidence type="ECO:0000256" key="3">
    <source>
        <dbReference type="ARBA" id="ARBA00007658"/>
    </source>
</evidence>
<dbReference type="GO" id="GO:0000139">
    <property type="term" value="C:Golgi membrane"/>
    <property type="evidence" value="ECO:0007669"/>
    <property type="project" value="TreeGrafter"/>
</dbReference>
<dbReference type="AlphaFoldDB" id="A0A210Q064"/>
<dbReference type="InterPro" id="IPR001382">
    <property type="entry name" value="Glyco_hydro_47"/>
</dbReference>
<comment type="subcellular location">
    <subcellularLocation>
        <location evidence="14">Endomembrane system</location>
        <topology evidence="14">Single-pass type II membrane protein</topology>
    </subcellularLocation>
</comment>
<dbReference type="Proteomes" id="UP000242188">
    <property type="component" value="Unassembled WGS sequence"/>
</dbReference>
<evidence type="ECO:0000256" key="8">
    <source>
        <dbReference type="ARBA" id="ARBA00023136"/>
    </source>
</evidence>
<keyword evidence="8 20" id="KW-0472">Membrane</keyword>
<dbReference type="EMBL" id="NEDP02005322">
    <property type="protein sequence ID" value="OWF42049.1"/>
    <property type="molecule type" value="Genomic_DNA"/>
</dbReference>
<dbReference type="GO" id="GO:0005509">
    <property type="term" value="F:calcium ion binding"/>
    <property type="evidence" value="ECO:0007669"/>
    <property type="project" value="InterPro"/>
</dbReference>
<keyword evidence="7" id="KW-0735">Signal-anchor</keyword>
<keyword evidence="10 18" id="KW-0326">Glycosidase</keyword>
<dbReference type="InterPro" id="IPR036026">
    <property type="entry name" value="Seven-hairpin_glycosidases"/>
</dbReference>
<dbReference type="PANTHER" id="PTHR11742:SF6">
    <property type="entry name" value="MANNOSYL-OLIGOSACCHARIDE ALPHA-1,2-MANNOSIDASE IA-RELATED"/>
    <property type="match status" value="1"/>
</dbReference>
<evidence type="ECO:0000256" key="13">
    <source>
        <dbReference type="ARBA" id="ARBA00054774"/>
    </source>
</evidence>
<feature type="active site" description="Proton donor" evidence="15">
    <location>
        <position position="526"/>
    </location>
</feature>
<organism evidence="21 22">
    <name type="scientific">Mizuhopecten yessoensis</name>
    <name type="common">Japanese scallop</name>
    <name type="synonym">Patinopecten yessoensis</name>
    <dbReference type="NCBI Taxonomy" id="6573"/>
    <lineage>
        <taxon>Eukaryota</taxon>
        <taxon>Metazoa</taxon>
        <taxon>Spiralia</taxon>
        <taxon>Lophotrochozoa</taxon>
        <taxon>Mollusca</taxon>
        <taxon>Bivalvia</taxon>
        <taxon>Autobranchia</taxon>
        <taxon>Pteriomorphia</taxon>
        <taxon>Pectinida</taxon>
        <taxon>Pectinoidea</taxon>
        <taxon>Pectinidae</taxon>
        <taxon>Mizuhopecten</taxon>
    </lineage>
</organism>
<dbReference type="OrthoDB" id="8118055at2759"/>
<feature type="region of interest" description="Disordered" evidence="19">
    <location>
        <begin position="76"/>
        <end position="104"/>
    </location>
</feature>
<evidence type="ECO:0000256" key="10">
    <source>
        <dbReference type="ARBA" id="ARBA00023295"/>
    </source>
</evidence>
<keyword evidence="22" id="KW-1185">Reference proteome</keyword>
<dbReference type="Gene3D" id="1.50.10.10">
    <property type="match status" value="1"/>
</dbReference>
<sequence length="646" mass="73371">MAASGILPTTQQRYMNGVPLPTARKTLRMKEKYVILLVFVTFGSVCFGAFFFLPDLRERVNVIEMRKHMQNVDTMIFPKPGEGSNDLSPGKGKILRHDNSGVDTHKIDDKERLRKQMEIQWEQEKMAEAVAKRLNMSKDDTKKVQGEIQGEKEKMIQKKKEVEAQQKEEEQEKLKEVQKDHEGGLGAQGGEPKDEETAERRAEIRRMMLHAWNNYEKHSWGANELRPITKRGHSASIFGTLSLGATIVDAADTLYIMGLQDEYKKARDWIATSLSFEGATELSVFETNIRFVGGLLSLYGLTGDQIYKTKAKNVADKLLPAFKTATGIPQSMVNTKTGSSRNWGWASGGCSILAEFGSFHLEFAYLSEITGDKVYLEKVMKIRETLNSLEKPNGLYPNYLNPRTGRWGQQHTSVGALGDSFYEYLLKAWILSGKKDTQAREMYDAAVKAIDEKLVKTSPGGLRYLAEFKSGRIENKMDHLACFSGGMFAMGAEGSDNKEKYLKLGADITNTCHESYDRSATKLGPEAFRFDGNTEAKSIRQNEKYYILRPEVIEAYFYLWRVTKEQKYRDWAWEAAQALNKHCRVDGGFSGLRDVYQEKPSLDDVQQSFFLAETLKYLYLIFSEDDLIPIDKWVFNTEAHPFPVTA</sequence>
<gene>
    <name evidence="21" type="ORF">KP79_PYT07629</name>
</gene>
<evidence type="ECO:0000256" key="17">
    <source>
        <dbReference type="PIRSR" id="PIRSR601382-3"/>
    </source>
</evidence>
<keyword evidence="9 17" id="KW-1015">Disulfide bond</keyword>
<evidence type="ECO:0000256" key="16">
    <source>
        <dbReference type="PIRSR" id="PIRSR601382-2"/>
    </source>
</evidence>
<evidence type="ECO:0000256" key="18">
    <source>
        <dbReference type="RuleBase" id="RU361193"/>
    </source>
</evidence>
<dbReference type="InterPro" id="IPR050749">
    <property type="entry name" value="Glycosyl_Hydrolase_47"/>
</dbReference>
<comment type="caution">
    <text evidence="21">The sequence shown here is derived from an EMBL/GenBank/DDBJ whole genome shotgun (WGS) entry which is preliminary data.</text>
</comment>
<keyword evidence="5 18" id="KW-0378">Hydrolase</keyword>
<feature type="active site" description="Proton donor" evidence="15">
    <location>
        <position position="286"/>
    </location>
</feature>
<evidence type="ECO:0000313" key="21">
    <source>
        <dbReference type="EMBL" id="OWF42049.1"/>
    </source>
</evidence>
<dbReference type="STRING" id="6573.A0A210Q064"/>
<dbReference type="GO" id="GO:0005975">
    <property type="term" value="P:carbohydrate metabolic process"/>
    <property type="evidence" value="ECO:0007669"/>
    <property type="project" value="InterPro"/>
</dbReference>
<dbReference type="SUPFAM" id="SSF48225">
    <property type="entry name" value="Seven-hairpin glycosidases"/>
    <property type="match status" value="1"/>
</dbReference>
<feature type="compositionally biased region" description="Basic and acidic residues" evidence="19">
    <location>
        <begin position="137"/>
        <end position="183"/>
    </location>
</feature>
<dbReference type="GO" id="GO:0004571">
    <property type="term" value="F:mannosyl-oligosaccharide 1,2-alpha-mannosidase activity"/>
    <property type="evidence" value="ECO:0007669"/>
    <property type="project" value="UniProtKB-EC"/>
</dbReference>
<keyword evidence="6 16" id="KW-0106">Calcium</keyword>
<reference evidence="21 22" key="1">
    <citation type="journal article" date="2017" name="Nat. Ecol. Evol.">
        <title>Scallop genome provides insights into evolution of bilaterian karyotype and development.</title>
        <authorList>
            <person name="Wang S."/>
            <person name="Zhang J."/>
            <person name="Jiao W."/>
            <person name="Li J."/>
            <person name="Xun X."/>
            <person name="Sun Y."/>
            <person name="Guo X."/>
            <person name="Huan P."/>
            <person name="Dong B."/>
            <person name="Zhang L."/>
            <person name="Hu X."/>
            <person name="Sun X."/>
            <person name="Wang J."/>
            <person name="Zhao C."/>
            <person name="Wang Y."/>
            <person name="Wang D."/>
            <person name="Huang X."/>
            <person name="Wang R."/>
            <person name="Lv J."/>
            <person name="Li Y."/>
            <person name="Zhang Z."/>
            <person name="Liu B."/>
            <person name="Lu W."/>
            <person name="Hui Y."/>
            <person name="Liang J."/>
            <person name="Zhou Z."/>
            <person name="Hou R."/>
            <person name="Li X."/>
            <person name="Liu Y."/>
            <person name="Li H."/>
            <person name="Ning X."/>
            <person name="Lin Y."/>
            <person name="Zhao L."/>
            <person name="Xing Q."/>
            <person name="Dou J."/>
            <person name="Li Y."/>
            <person name="Mao J."/>
            <person name="Guo H."/>
            <person name="Dou H."/>
            <person name="Li T."/>
            <person name="Mu C."/>
            <person name="Jiang W."/>
            <person name="Fu Q."/>
            <person name="Fu X."/>
            <person name="Miao Y."/>
            <person name="Liu J."/>
            <person name="Yu Q."/>
            <person name="Li R."/>
            <person name="Liao H."/>
            <person name="Li X."/>
            <person name="Kong Y."/>
            <person name="Jiang Z."/>
            <person name="Chourrout D."/>
            <person name="Li R."/>
            <person name="Bao Z."/>
        </authorList>
    </citation>
    <scope>NUCLEOTIDE SEQUENCE [LARGE SCALE GENOMIC DNA]</scope>
    <source>
        <strain evidence="21 22">PY_sf001</strain>
    </source>
</reference>
<dbReference type="FunFam" id="1.50.10.10:FF:000002">
    <property type="entry name" value="alpha-1,2-Mannosidase"/>
    <property type="match status" value="1"/>
</dbReference>
<dbReference type="Pfam" id="PF01532">
    <property type="entry name" value="Glyco_hydro_47"/>
    <property type="match status" value="1"/>
</dbReference>
<dbReference type="PRINTS" id="PR00747">
    <property type="entry name" value="GLYHDRLASE47"/>
</dbReference>
<evidence type="ECO:0000256" key="6">
    <source>
        <dbReference type="ARBA" id="ARBA00022837"/>
    </source>
</evidence>
<accession>A0A210Q064</accession>
<keyword evidence="20" id="KW-1133">Transmembrane helix</keyword>
<evidence type="ECO:0000256" key="12">
    <source>
        <dbReference type="ARBA" id="ARBA00048605"/>
    </source>
</evidence>
<evidence type="ECO:0000256" key="9">
    <source>
        <dbReference type="ARBA" id="ARBA00023157"/>
    </source>
</evidence>
<evidence type="ECO:0000256" key="5">
    <source>
        <dbReference type="ARBA" id="ARBA00022801"/>
    </source>
</evidence>
<evidence type="ECO:0000256" key="4">
    <source>
        <dbReference type="ARBA" id="ARBA00022692"/>
    </source>
</evidence>
<feature type="compositionally biased region" description="Basic and acidic residues" evidence="19">
    <location>
        <begin position="95"/>
        <end position="104"/>
    </location>
</feature>
<evidence type="ECO:0000256" key="11">
    <source>
        <dbReference type="ARBA" id="ARBA00047669"/>
    </source>
</evidence>
<proteinExistence type="inferred from homology"/>
<comment type="catalytic activity">
    <reaction evidence="12">
        <text>N(4)-(alpha-D-Man-(1-&gt;2)-alpha-D-Man-(1-&gt;2)-alpha-D-Man-(1-&gt;3)-[alpha-D-Man-(1-&gt;2)-alpha-D-Man-(1-&gt;3)-[alpha-D-Man-(1-&gt;2)-alpha-D-Man-(1-&gt;6)]-alpha-D-Man-(1-&gt;6)]-beta-D-Man-(1-&gt;4)-beta-D-GlcNAc-(1-&gt;4)-beta-D-GlcNAc)-L-asparaginyl-[protein] (N-glucan mannose isomer 9A1,2,3B1,2,3) + 4 H2O = N(4)-(alpha-D-Man-(1-&gt;3)-[alpha-D-Man-(1-&gt;3)-[alpha-D-Man-(1-&gt;6)]-alpha-D-Man-(1-&gt;6)]-beta-D-Man-(1-&gt;4)-beta-D-GlcNAc-(1-&gt;4)-beta-D-GlcNAc)-L-asparaginyl-[protein] (N-glucan mannose isomer 5A1,2) + 4 beta-D-mannose</text>
        <dbReference type="Rhea" id="RHEA:56008"/>
        <dbReference type="Rhea" id="RHEA-COMP:14356"/>
        <dbReference type="Rhea" id="RHEA-COMP:14367"/>
        <dbReference type="ChEBI" id="CHEBI:15377"/>
        <dbReference type="ChEBI" id="CHEBI:28563"/>
        <dbReference type="ChEBI" id="CHEBI:59087"/>
        <dbReference type="ChEBI" id="CHEBI:139493"/>
        <dbReference type="EC" id="3.2.1.113"/>
    </reaction>
</comment>
<feature type="binding site" evidence="16">
    <location>
        <position position="637"/>
    </location>
    <ligand>
        <name>Ca(2+)</name>
        <dbReference type="ChEBI" id="CHEBI:29108"/>
    </ligand>
</feature>
<evidence type="ECO:0000256" key="1">
    <source>
        <dbReference type="ARBA" id="ARBA00001913"/>
    </source>
</evidence>
<feature type="active site" evidence="15">
    <location>
        <position position="551"/>
    </location>
</feature>
<dbReference type="GO" id="GO:0005783">
    <property type="term" value="C:endoplasmic reticulum"/>
    <property type="evidence" value="ECO:0007669"/>
    <property type="project" value="TreeGrafter"/>
</dbReference>
<comment type="function">
    <text evidence="13">Involved in the maturation of Asn-linked oligosaccharides. Progressively trim alpha-1,2-linked mannose residues from Man(9)GlcNAc(2) to produce Man(5)GlcNAc(2).</text>
</comment>
<evidence type="ECO:0000256" key="2">
    <source>
        <dbReference type="ARBA" id="ARBA00004922"/>
    </source>
</evidence>
<dbReference type="EC" id="3.2.1.-" evidence="18"/>
<comment type="catalytic activity">
    <reaction evidence="11">
        <text>N(4)-(alpha-D-Man-(1-&gt;2)-alpha-D-Man-(1-&gt;2)-alpha-D-Man-(1-&gt;3)-[alpha-D-Man-(1-&gt;3)-[alpha-D-Man-(1-&gt;2)-alpha-D-Man-(1-&gt;6)]-alpha-D-Man-(1-&gt;6)]-beta-D-Man-(1-&gt;4)-beta-D-GlcNAc-(1-&gt;4)-beta-D-GlcNAc)-L-asparaginyl-[protein] (N-glucan mannose isomer 8A1,2,3B1,3) + 3 H2O = N(4)-(alpha-D-Man-(1-&gt;3)-[alpha-D-Man-(1-&gt;3)-[alpha-D-Man-(1-&gt;6)]-alpha-D-Man-(1-&gt;6)]-beta-D-Man-(1-&gt;4)-beta-D-GlcNAc-(1-&gt;4)-beta-D-GlcNAc)-L-asparaginyl-[protein] (N-glucan mannose isomer 5A1,2) + 3 beta-D-mannose</text>
        <dbReference type="Rhea" id="RHEA:56028"/>
        <dbReference type="Rhea" id="RHEA-COMP:14358"/>
        <dbReference type="Rhea" id="RHEA-COMP:14367"/>
        <dbReference type="ChEBI" id="CHEBI:15377"/>
        <dbReference type="ChEBI" id="CHEBI:28563"/>
        <dbReference type="ChEBI" id="CHEBI:59087"/>
        <dbReference type="ChEBI" id="CHEBI:60628"/>
        <dbReference type="EC" id="3.2.1.113"/>
    </reaction>
</comment>
<feature type="disulfide bond" evidence="17">
    <location>
        <begin position="482"/>
        <end position="512"/>
    </location>
</feature>
<dbReference type="PANTHER" id="PTHR11742">
    <property type="entry name" value="MANNOSYL-OLIGOSACCHARIDE ALPHA-1,2-MANNOSIDASE-RELATED"/>
    <property type="match status" value="1"/>
</dbReference>
<comment type="similarity">
    <text evidence="3 18">Belongs to the glycosyl hydrolase 47 family.</text>
</comment>
<evidence type="ECO:0000256" key="19">
    <source>
        <dbReference type="SAM" id="MobiDB-lite"/>
    </source>
</evidence>
<evidence type="ECO:0000313" key="22">
    <source>
        <dbReference type="Proteomes" id="UP000242188"/>
    </source>
</evidence>